<protein>
    <submittedName>
        <fullName evidence="1">Uncharacterized protein</fullName>
    </submittedName>
</protein>
<accession>A0A1G8S821</accession>
<evidence type="ECO:0000313" key="1">
    <source>
        <dbReference type="EMBL" id="SDJ25372.1"/>
    </source>
</evidence>
<dbReference type="Proteomes" id="UP000199050">
    <property type="component" value="Unassembled WGS sequence"/>
</dbReference>
<name>A0A1G8S821_9BACL</name>
<evidence type="ECO:0000313" key="2">
    <source>
        <dbReference type="Proteomes" id="UP000199050"/>
    </source>
</evidence>
<reference evidence="2" key="1">
    <citation type="submission" date="2016-10" db="EMBL/GenBank/DDBJ databases">
        <authorList>
            <person name="Varghese N."/>
            <person name="Submissions S."/>
        </authorList>
    </citation>
    <scope>NUCLEOTIDE SEQUENCE [LARGE SCALE GENOMIC DNA]</scope>
    <source>
        <strain evidence="2">CGMCC 1.11012</strain>
    </source>
</reference>
<dbReference type="EMBL" id="FNDX01000014">
    <property type="protein sequence ID" value="SDJ25372.1"/>
    <property type="molecule type" value="Genomic_DNA"/>
</dbReference>
<proteinExistence type="predicted"/>
<keyword evidence="2" id="KW-1185">Reference proteome</keyword>
<sequence>MSITAAVSIQGNFALHSANLAAPAGFKGNNALSHPARAGYLLSGSGTPKSGVPSSFQPITLARVWRFGSYSGSPVISL</sequence>
<gene>
    <name evidence="1" type="ORF">SAMN05216192_1149</name>
</gene>
<organism evidence="1 2">
    <name type="scientific">Paenibacillus typhae</name>
    <dbReference type="NCBI Taxonomy" id="1174501"/>
    <lineage>
        <taxon>Bacteria</taxon>
        <taxon>Bacillati</taxon>
        <taxon>Bacillota</taxon>
        <taxon>Bacilli</taxon>
        <taxon>Bacillales</taxon>
        <taxon>Paenibacillaceae</taxon>
        <taxon>Paenibacillus</taxon>
    </lineage>
</organism>
<dbReference type="AlphaFoldDB" id="A0A1G8S821"/>